<comment type="function">
    <text evidence="8">Part of a membrane-bound complex that couples electron transfer with translocation of ions across the membrane.</text>
</comment>
<evidence type="ECO:0000256" key="5">
    <source>
        <dbReference type="ARBA" id="ARBA00022982"/>
    </source>
</evidence>
<comment type="caution">
    <text evidence="10">The sequence shown here is derived from an EMBL/GenBank/DDBJ whole genome shotgun (WGS) entry which is preliminary data.</text>
</comment>
<feature type="binding site" evidence="8">
    <location>
        <position position="386"/>
    </location>
    <ligand>
        <name>[4Fe-4S] cluster</name>
        <dbReference type="ChEBI" id="CHEBI:49883"/>
        <label>1</label>
    </ligand>
</feature>
<keyword evidence="8" id="KW-1278">Translocase</keyword>
<accession>A0A6N8EHZ3</accession>
<feature type="binding site" evidence="8">
    <location>
        <position position="390"/>
    </location>
    <ligand>
        <name>[4Fe-4S] cluster</name>
        <dbReference type="ChEBI" id="CHEBI:49883"/>
        <label>2</label>
    </ligand>
</feature>
<name>A0A6N8EHZ3_9GAMM</name>
<keyword evidence="3 8" id="KW-0479">Metal-binding</keyword>
<proteinExistence type="inferred from homology"/>
<dbReference type="Gene3D" id="3.30.70.20">
    <property type="match status" value="1"/>
</dbReference>
<dbReference type="Proteomes" id="UP000434044">
    <property type="component" value="Unassembled WGS sequence"/>
</dbReference>
<keyword evidence="11" id="KW-1185">Reference proteome</keyword>
<dbReference type="InterPro" id="IPR019554">
    <property type="entry name" value="Soluble_ligand-bd"/>
</dbReference>
<keyword evidence="7 8" id="KW-0411">Iron-sulfur</keyword>
<dbReference type="Pfam" id="PF01512">
    <property type="entry name" value="Complex1_51K"/>
    <property type="match status" value="1"/>
</dbReference>
<evidence type="ECO:0000259" key="9">
    <source>
        <dbReference type="PROSITE" id="PS51379"/>
    </source>
</evidence>
<dbReference type="GO" id="GO:0051539">
    <property type="term" value="F:4 iron, 4 sulfur cluster binding"/>
    <property type="evidence" value="ECO:0007669"/>
    <property type="project" value="UniProtKB-KW"/>
</dbReference>
<evidence type="ECO:0000313" key="11">
    <source>
        <dbReference type="Proteomes" id="UP000434044"/>
    </source>
</evidence>
<dbReference type="InterPro" id="IPR010208">
    <property type="entry name" value="Ion_transpt_RnfC/RsxC"/>
</dbReference>
<keyword evidence="8" id="KW-0997">Cell inner membrane</keyword>
<evidence type="ECO:0000256" key="4">
    <source>
        <dbReference type="ARBA" id="ARBA00022737"/>
    </source>
</evidence>
<dbReference type="PROSITE" id="PS51379">
    <property type="entry name" value="4FE4S_FER_2"/>
    <property type="match status" value="2"/>
</dbReference>
<dbReference type="Pfam" id="PF12838">
    <property type="entry name" value="Fer4_7"/>
    <property type="match status" value="1"/>
</dbReference>
<comment type="similarity">
    <text evidence="8">Belongs to the 4Fe4S bacterial-type ferredoxin family. RnfC subfamily.</text>
</comment>
<dbReference type="SUPFAM" id="SSF46548">
    <property type="entry name" value="alpha-helical ferredoxin"/>
    <property type="match status" value="1"/>
</dbReference>
<keyword evidence="2 8" id="KW-0004">4Fe-4S</keyword>
<dbReference type="NCBIfam" id="NF003454">
    <property type="entry name" value="PRK05035.1"/>
    <property type="match status" value="1"/>
</dbReference>
<keyword evidence="8" id="KW-0472">Membrane</keyword>
<sequence>MKRIGLGFTRLLHGHKTFDHGIYPIEHKELTAGKPIRRLPFADELVIPLQQHKGRASVPIVKVGQEVVRGEPIAVADHFVSVPMHAPATGVIRAIGLAPTADGPKTPAIFLKVYHAASQQVLYDMEREPERMNVKDIIQAVQDAGLVGLGGGAFPSHVKMQPPAGRVIHTVLVNGCECEPYLTCDHRIMLEQTETLIRGIQIALRATRAERAIIGVEDNKLDAVSHLRARLPKHLPITVEAVQTKYPQGAEKMLISAVLDTEVPVGGLPADVGVAVFNVGTLAQMGELLPQGRGLIERVVTVSGPAVKNPGNFLVPIGTPVRFLLDQVGLKGPLGQVILGGPMMGMAVSSLDVPVTKSVSGVVALEPEDPALARRQVYPCIKCGECLQACPVSLNPSMLGELAVAREYDVMAGQYNLDQCFECGCCAFVCPSNIPLTQYFRIAKSINRDAQQRDEAKQRPH</sequence>
<feature type="domain" description="4Fe-4S ferredoxin-type" evidence="9">
    <location>
        <begin position="411"/>
        <end position="440"/>
    </location>
</feature>
<dbReference type="GO" id="GO:0009055">
    <property type="term" value="F:electron transfer activity"/>
    <property type="evidence" value="ECO:0007669"/>
    <property type="project" value="InterPro"/>
</dbReference>
<dbReference type="PROSITE" id="PS00198">
    <property type="entry name" value="4FE4S_FER_1"/>
    <property type="match status" value="2"/>
</dbReference>
<organism evidence="10 11">
    <name type="scientific">Allochromatium palmeri</name>
    <dbReference type="NCBI Taxonomy" id="231048"/>
    <lineage>
        <taxon>Bacteria</taxon>
        <taxon>Pseudomonadati</taxon>
        <taxon>Pseudomonadota</taxon>
        <taxon>Gammaproteobacteria</taxon>
        <taxon>Chromatiales</taxon>
        <taxon>Chromatiaceae</taxon>
        <taxon>Allochromatium</taxon>
    </lineage>
</organism>
<dbReference type="InterPro" id="IPR017900">
    <property type="entry name" value="4Fe4S_Fe_S_CS"/>
</dbReference>
<evidence type="ECO:0000313" key="10">
    <source>
        <dbReference type="EMBL" id="MTW22648.1"/>
    </source>
</evidence>
<evidence type="ECO:0000256" key="8">
    <source>
        <dbReference type="HAMAP-Rule" id="MF_00461"/>
    </source>
</evidence>
<dbReference type="EC" id="7.-.-.-" evidence="8"/>
<feature type="binding site" evidence="8">
    <location>
        <position position="426"/>
    </location>
    <ligand>
        <name>[4Fe-4S] cluster</name>
        <dbReference type="ChEBI" id="CHEBI:49883"/>
        <label>2</label>
    </ligand>
</feature>
<feature type="binding site" evidence="8">
    <location>
        <position position="420"/>
    </location>
    <ligand>
        <name>[4Fe-4S] cluster</name>
        <dbReference type="ChEBI" id="CHEBI:49883"/>
        <label>2</label>
    </ligand>
</feature>
<dbReference type="InterPro" id="IPR017896">
    <property type="entry name" value="4Fe4S_Fe-S-bd"/>
</dbReference>
<keyword evidence="8" id="KW-1003">Cell membrane</keyword>
<dbReference type="AlphaFoldDB" id="A0A6N8EHZ3"/>
<feature type="binding site" evidence="8">
    <location>
        <position position="380"/>
    </location>
    <ligand>
        <name>[4Fe-4S] cluster</name>
        <dbReference type="ChEBI" id="CHEBI:49883"/>
        <label>1</label>
    </ligand>
</feature>
<keyword evidence="4 8" id="KW-0677">Repeat</keyword>
<reference evidence="10 11" key="1">
    <citation type="submission" date="2019-11" db="EMBL/GenBank/DDBJ databases">
        <title>Whole-genome sequence of the anaerobic purple sulfur bacterium Allochromatium palmeri DSM 15591.</title>
        <authorList>
            <person name="Kyndt J.A."/>
            <person name="Meyer T.E."/>
        </authorList>
    </citation>
    <scope>NUCLEOTIDE SEQUENCE [LARGE SCALE GENOMIC DNA]</scope>
    <source>
        <strain evidence="10 11">DSM 15591</strain>
    </source>
</reference>
<dbReference type="GO" id="GO:0046872">
    <property type="term" value="F:metal ion binding"/>
    <property type="evidence" value="ECO:0007669"/>
    <property type="project" value="UniProtKB-KW"/>
</dbReference>
<keyword evidence="6 8" id="KW-0408">Iron</keyword>
<comment type="subunit">
    <text evidence="8">The complex is composed of six subunits: RnfA, RnfB, RnfC, RnfD, RnfE and RnfG.</text>
</comment>
<feature type="binding site" evidence="8">
    <location>
        <position position="430"/>
    </location>
    <ligand>
        <name>[4Fe-4S] cluster</name>
        <dbReference type="ChEBI" id="CHEBI:49883"/>
        <label>1</label>
    </ligand>
</feature>
<evidence type="ECO:0000256" key="6">
    <source>
        <dbReference type="ARBA" id="ARBA00023004"/>
    </source>
</evidence>
<protein>
    <recommendedName>
        <fullName evidence="8">Ion-translocating oxidoreductase complex subunit C</fullName>
        <ecNumber evidence="8">7.-.-.-</ecNumber>
    </recommendedName>
    <alternativeName>
        <fullName evidence="8">Rnf electron transport complex subunit C</fullName>
    </alternativeName>
</protein>
<feature type="domain" description="4Fe-4S ferredoxin-type" evidence="9">
    <location>
        <begin position="373"/>
        <end position="401"/>
    </location>
</feature>
<comment type="subcellular location">
    <subcellularLocation>
        <location evidence="8">Cell inner membrane</location>
        <topology evidence="8">Peripheral membrane protein</topology>
    </subcellularLocation>
</comment>
<dbReference type="GO" id="GO:0005886">
    <property type="term" value="C:plasma membrane"/>
    <property type="evidence" value="ECO:0007669"/>
    <property type="project" value="UniProtKB-SubCell"/>
</dbReference>
<comment type="cofactor">
    <cofactor evidence="8">
        <name>[4Fe-4S] cluster</name>
        <dbReference type="ChEBI" id="CHEBI:49883"/>
    </cofactor>
    <text evidence="8">Binds 2 [4Fe-4S] clusters per subunit.</text>
</comment>
<dbReference type="OrthoDB" id="9767754at2"/>
<dbReference type="HAMAP" id="MF_00461">
    <property type="entry name" value="RsxC_RnfC"/>
    <property type="match status" value="1"/>
</dbReference>
<dbReference type="InterPro" id="IPR011538">
    <property type="entry name" value="Nuo51_FMN-bd"/>
</dbReference>
<dbReference type="Pfam" id="PF13375">
    <property type="entry name" value="RnfC_N"/>
    <property type="match status" value="1"/>
</dbReference>
<evidence type="ECO:0000256" key="2">
    <source>
        <dbReference type="ARBA" id="ARBA00022485"/>
    </source>
</evidence>
<evidence type="ECO:0000256" key="7">
    <source>
        <dbReference type="ARBA" id="ARBA00023014"/>
    </source>
</evidence>
<dbReference type="GO" id="GO:0022900">
    <property type="term" value="P:electron transport chain"/>
    <property type="evidence" value="ECO:0007669"/>
    <property type="project" value="UniProtKB-UniRule"/>
</dbReference>
<dbReference type="NCBIfam" id="TIGR01945">
    <property type="entry name" value="rnfC"/>
    <property type="match status" value="1"/>
</dbReference>
<dbReference type="EMBL" id="WNKT01000047">
    <property type="protein sequence ID" value="MTW22648.1"/>
    <property type="molecule type" value="Genomic_DNA"/>
</dbReference>
<keyword evidence="5 8" id="KW-0249">Electron transport</keyword>
<dbReference type="PANTHER" id="PTHR43034">
    <property type="entry name" value="ION-TRANSLOCATING OXIDOREDUCTASE COMPLEX SUBUNIT C"/>
    <property type="match status" value="1"/>
</dbReference>
<evidence type="ECO:0000256" key="1">
    <source>
        <dbReference type="ARBA" id="ARBA00022448"/>
    </source>
</evidence>
<dbReference type="InterPro" id="IPR026902">
    <property type="entry name" value="RnfC_N"/>
</dbReference>
<dbReference type="Gene3D" id="3.10.20.600">
    <property type="match status" value="1"/>
</dbReference>
<keyword evidence="1 8" id="KW-0813">Transport</keyword>
<feature type="binding site" evidence="8">
    <location>
        <position position="383"/>
    </location>
    <ligand>
        <name>[4Fe-4S] cluster</name>
        <dbReference type="ChEBI" id="CHEBI:49883"/>
        <label>1</label>
    </ligand>
</feature>
<feature type="binding site" evidence="8">
    <location>
        <position position="423"/>
    </location>
    <ligand>
        <name>[4Fe-4S] cluster</name>
        <dbReference type="ChEBI" id="CHEBI:49883"/>
        <label>2</label>
    </ligand>
</feature>
<dbReference type="Pfam" id="PF10531">
    <property type="entry name" value="SLBB"/>
    <property type="match status" value="1"/>
</dbReference>
<gene>
    <name evidence="10" type="primary">rsxC</name>
    <name evidence="8" type="synonym">rnfC</name>
    <name evidence="10" type="ORF">GJ668_16390</name>
</gene>
<dbReference type="PANTHER" id="PTHR43034:SF2">
    <property type="entry name" value="ION-TRANSLOCATING OXIDOREDUCTASE COMPLEX SUBUNIT C"/>
    <property type="match status" value="1"/>
</dbReference>
<evidence type="ECO:0000256" key="3">
    <source>
        <dbReference type="ARBA" id="ARBA00022723"/>
    </source>
</evidence>
<dbReference type="Gene3D" id="3.40.50.11540">
    <property type="entry name" value="NADH-ubiquinone oxidoreductase 51kDa subunit"/>
    <property type="match status" value="1"/>
</dbReference>
<dbReference type="SUPFAM" id="SSF142019">
    <property type="entry name" value="Nqo1 FMN-binding domain-like"/>
    <property type="match status" value="1"/>
</dbReference>
<dbReference type="InterPro" id="IPR037225">
    <property type="entry name" value="Nuo51_FMN-bd_sf"/>
</dbReference>
<dbReference type="RefSeq" id="WP_155451223.1">
    <property type="nucleotide sequence ID" value="NZ_WNKT01000047.1"/>
</dbReference>